<sequence>MKYGDRLEQQSVPEWSLHNIDYNALKHEIKVNTRRDQATAVAIPGHVDSNLHRFEERLFGELRSQHDRVDLF</sequence>
<feature type="non-terminal residue" evidence="2">
    <location>
        <position position="72"/>
    </location>
</feature>
<accession>A0A0G4MK36</accession>
<protein>
    <recommendedName>
        <fullName evidence="1">SPX domain-containing protein</fullName>
    </recommendedName>
</protein>
<evidence type="ECO:0000313" key="2">
    <source>
        <dbReference type="EMBL" id="CRK34534.1"/>
    </source>
</evidence>
<reference evidence="3" key="1">
    <citation type="submission" date="2015-05" db="EMBL/GenBank/DDBJ databases">
        <authorList>
            <person name="Fogelqvist Johan"/>
        </authorList>
    </citation>
    <scope>NUCLEOTIDE SEQUENCE [LARGE SCALE GENOMIC DNA]</scope>
</reference>
<evidence type="ECO:0000259" key="1">
    <source>
        <dbReference type="PROSITE" id="PS51382"/>
    </source>
</evidence>
<feature type="domain" description="SPX" evidence="1">
    <location>
        <begin position="1"/>
        <end position="72"/>
    </location>
</feature>
<gene>
    <name evidence="2" type="ORF">BN1723_014873</name>
</gene>
<proteinExistence type="predicted"/>
<evidence type="ECO:0000313" key="3">
    <source>
        <dbReference type="Proteomes" id="UP000045706"/>
    </source>
</evidence>
<dbReference type="Proteomes" id="UP000045706">
    <property type="component" value="Unassembled WGS sequence"/>
</dbReference>
<name>A0A0G4MK36_VERLO</name>
<dbReference type="Pfam" id="PF03105">
    <property type="entry name" value="SPX"/>
    <property type="match status" value="1"/>
</dbReference>
<dbReference type="PROSITE" id="PS51382">
    <property type="entry name" value="SPX"/>
    <property type="match status" value="1"/>
</dbReference>
<dbReference type="InterPro" id="IPR004331">
    <property type="entry name" value="SPX_dom"/>
</dbReference>
<dbReference type="EMBL" id="CVQI01026780">
    <property type="protein sequence ID" value="CRK34534.1"/>
    <property type="molecule type" value="Genomic_DNA"/>
</dbReference>
<dbReference type="AlphaFoldDB" id="A0A0G4MK36"/>
<organism evidence="2 3">
    <name type="scientific">Verticillium longisporum</name>
    <name type="common">Verticillium dahliae var. longisporum</name>
    <dbReference type="NCBI Taxonomy" id="100787"/>
    <lineage>
        <taxon>Eukaryota</taxon>
        <taxon>Fungi</taxon>
        <taxon>Dikarya</taxon>
        <taxon>Ascomycota</taxon>
        <taxon>Pezizomycotina</taxon>
        <taxon>Sordariomycetes</taxon>
        <taxon>Hypocreomycetidae</taxon>
        <taxon>Glomerellales</taxon>
        <taxon>Plectosphaerellaceae</taxon>
        <taxon>Verticillium</taxon>
    </lineage>
</organism>